<evidence type="ECO:0000259" key="5">
    <source>
        <dbReference type="Pfam" id="PF01095"/>
    </source>
</evidence>
<dbReference type="PANTHER" id="PTHR31321:SF57">
    <property type="entry name" value="PECTINESTERASE 53-RELATED"/>
    <property type="match status" value="1"/>
</dbReference>
<dbReference type="InterPro" id="IPR012334">
    <property type="entry name" value="Pectin_lyas_fold"/>
</dbReference>
<evidence type="ECO:0000256" key="2">
    <source>
        <dbReference type="ARBA" id="ARBA00022801"/>
    </source>
</evidence>
<evidence type="ECO:0000256" key="3">
    <source>
        <dbReference type="ARBA" id="ARBA00023085"/>
    </source>
</evidence>
<evidence type="ECO:0000313" key="6">
    <source>
        <dbReference type="EMBL" id="MFC3156232.1"/>
    </source>
</evidence>
<sequence length="397" mass="43378">MVWGRSSLGLINVGWFRGVQFVLVVVLMLTGAGLARAEPAFDALVTVAPPTKESSVPAGYRDLPRFSTVSAALSAAPKSGRYRVALLAGDYYEKITIERDQVSLIGLSSGNAKPRIYFDAYAAMAGQYHRDDWGTPGSATVTVNARNTVFSNLHIENTFDFLSNDALPKAHPDRVRHSQAVALLLDVDSDLTYINDSRIDGYQDTVFADGGRSYFYQSTVSGNVDFIFGDGLVVFDQCEIRSRTRGKPFALGDIQGHITAPSTNIAQPFGLVFLHSRLTRETGVPDHSTSLGRPWHPTTTFADGRYADPQAIGSAIYVDTWMDAHITADGWASMNGTARDGSKSRVFTPAESRFFERASSGPGVSDSPQRQPLPDADYRQLRQAIDKLRDLLKPSTE</sequence>
<dbReference type="Gene3D" id="2.160.20.10">
    <property type="entry name" value="Single-stranded right-handed beta-helix, Pectin lyase-like"/>
    <property type="match status" value="1"/>
</dbReference>
<evidence type="ECO:0000256" key="1">
    <source>
        <dbReference type="ARBA" id="ARBA00008891"/>
    </source>
</evidence>
<dbReference type="RefSeq" id="WP_382417488.1">
    <property type="nucleotide sequence ID" value="NZ_AP031500.1"/>
</dbReference>
<protein>
    <submittedName>
        <fullName evidence="6">Pectinesterase family protein</fullName>
    </submittedName>
</protein>
<evidence type="ECO:0000256" key="4">
    <source>
        <dbReference type="SAM" id="MobiDB-lite"/>
    </source>
</evidence>
<name>A0ABV7HX51_9GAMM</name>
<feature type="region of interest" description="Disordered" evidence="4">
    <location>
        <begin position="354"/>
        <end position="377"/>
    </location>
</feature>
<reference evidence="7" key="1">
    <citation type="journal article" date="2019" name="Int. J. Syst. Evol. Microbiol.">
        <title>The Global Catalogue of Microorganisms (GCM) 10K type strain sequencing project: providing services to taxonomists for standard genome sequencing and annotation.</title>
        <authorList>
            <consortium name="The Broad Institute Genomics Platform"/>
            <consortium name="The Broad Institute Genome Sequencing Center for Infectious Disease"/>
            <person name="Wu L."/>
            <person name="Ma J."/>
        </authorList>
    </citation>
    <scope>NUCLEOTIDE SEQUENCE [LARGE SCALE GENOMIC DNA]</scope>
    <source>
        <strain evidence="7">KCTC 52141</strain>
    </source>
</reference>
<dbReference type="SUPFAM" id="SSF51126">
    <property type="entry name" value="Pectin lyase-like"/>
    <property type="match status" value="1"/>
</dbReference>
<dbReference type="Pfam" id="PF01095">
    <property type="entry name" value="Pectinesterase"/>
    <property type="match status" value="1"/>
</dbReference>
<dbReference type="InterPro" id="IPR000070">
    <property type="entry name" value="Pectinesterase_cat"/>
</dbReference>
<organism evidence="6 7">
    <name type="scientific">Gilvimarinus japonicus</name>
    <dbReference type="NCBI Taxonomy" id="1796469"/>
    <lineage>
        <taxon>Bacteria</taxon>
        <taxon>Pseudomonadati</taxon>
        <taxon>Pseudomonadota</taxon>
        <taxon>Gammaproteobacteria</taxon>
        <taxon>Cellvibrionales</taxon>
        <taxon>Cellvibrionaceae</taxon>
        <taxon>Gilvimarinus</taxon>
    </lineage>
</organism>
<keyword evidence="7" id="KW-1185">Reference proteome</keyword>
<proteinExistence type="inferred from homology"/>
<keyword evidence="3" id="KW-0063">Aspartyl esterase</keyword>
<keyword evidence="2" id="KW-0378">Hydrolase</keyword>
<evidence type="ECO:0000313" key="7">
    <source>
        <dbReference type="Proteomes" id="UP001595548"/>
    </source>
</evidence>
<dbReference type="InterPro" id="IPR011050">
    <property type="entry name" value="Pectin_lyase_fold/virulence"/>
</dbReference>
<dbReference type="Proteomes" id="UP001595548">
    <property type="component" value="Unassembled WGS sequence"/>
</dbReference>
<comment type="similarity">
    <text evidence="1">Belongs to the pectinesterase family.</text>
</comment>
<dbReference type="EMBL" id="JBHRTL010000029">
    <property type="protein sequence ID" value="MFC3156232.1"/>
    <property type="molecule type" value="Genomic_DNA"/>
</dbReference>
<comment type="caution">
    <text evidence="6">The sequence shown here is derived from an EMBL/GenBank/DDBJ whole genome shotgun (WGS) entry which is preliminary data.</text>
</comment>
<accession>A0ABV7HX51</accession>
<dbReference type="PANTHER" id="PTHR31321">
    <property type="entry name" value="ACYL-COA THIOESTER HYDROLASE YBHC-RELATED"/>
    <property type="match status" value="1"/>
</dbReference>
<feature type="domain" description="Pectinesterase catalytic" evidence="5">
    <location>
        <begin position="65"/>
        <end position="336"/>
    </location>
</feature>
<gene>
    <name evidence="6" type="ORF">ACFOEB_13560</name>
</gene>